<dbReference type="PROSITE" id="PS50873">
    <property type="entry name" value="PEROXIDASE_4"/>
    <property type="match status" value="2"/>
</dbReference>
<evidence type="ECO:0000256" key="4">
    <source>
        <dbReference type="ARBA" id="ARBA00022559"/>
    </source>
</evidence>
<dbReference type="InterPro" id="IPR002016">
    <property type="entry name" value="Haem_peroxidase"/>
</dbReference>
<name>A0AAW0JDK6_QUESU</name>
<evidence type="ECO:0000256" key="11">
    <source>
        <dbReference type="RuleBase" id="RU004241"/>
    </source>
</evidence>
<evidence type="ECO:0000256" key="5">
    <source>
        <dbReference type="ARBA" id="ARBA00022617"/>
    </source>
</evidence>
<comment type="caution">
    <text evidence="13">The sequence shown here is derived from an EMBL/GenBank/DDBJ whole genome shotgun (WGS) entry which is preliminary data.</text>
</comment>
<evidence type="ECO:0000256" key="7">
    <source>
        <dbReference type="ARBA" id="ARBA00023002"/>
    </source>
</evidence>
<dbReference type="PANTHER" id="PTHR31517">
    <property type="match status" value="1"/>
</dbReference>
<dbReference type="Pfam" id="PF00141">
    <property type="entry name" value="peroxidase"/>
    <property type="match status" value="2"/>
</dbReference>
<evidence type="ECO:0000313" key="14">
    <source>
        <dbReference type="Proteomes" id="UP000237347"/>
    </source>
</evidence>
<evidence type="ECO:0000256" key="9">
    <source>
        <dbReference type="PIRSR" id="PIRSR600823-3"/>
    </source>
</evidence>
<evidence type="ECO:0000256" key="10">
    <source>
        <dbReference type="PIRSR" id="PIRSR600823-5"/>
    </source>
</evidence>
<evidence type="ECO:0000256" key="8">
    <source>
        <dbReference type="ARBA" id="ARBA00023004"/>
    </source>
</evidence>
<reference evidence="13 14" key="1">
    <citation type="journal article" date="2018" name="Sci. Data">
        <title>The draft genome sequence of cork oak.</title>
        <authorList>
            <person name="Ramos A.M."/>
            <person name="Usie A."/>
            <person name="Barbosa P."/>
            <person name="Barros P.M."/>
            <person name="Capote T."/>
            <person name="Chaves I."/>
            <person name="Simoes F."/>
            <person name="Abreu I."/>
            <person name="Carrasquinho I."/>
            <person name="Faro C."/>
            <person name="Guimaraes J.B."/>
            <person name="Mendonca D."/>
            <person name="Nobrega F."/>
            <person name="Rodrigues L."/>
            <person name="Saibo N.J.M."/>
            <person name="Varela M.C."/>
            <person name="Egas C."/>
            <person name="Matos J."/>
            <person name="Miguel C.M."/>
            <person name="Oliveira M.M."/>
            <person name="Ricardo C.P."/>
            <person name="Goncalves S."/>
        </authorList>
    </citation>
    <scope>NUCLEOTIDE SEQUENCE [LARGE SCALE GENOMIC DNA]</scope>
    <source>
        <strain evidence="14">cv. HL8</strain>
    </source>
</reference>
<keyword evidence="4 13" id="KW-0575">Peroxidase</keyword>
<feature type="domain" description="Plant heme peroxidase family profile" evidence="12">
    <location>
        <begin position="18"/>
        <end position="136"/>
    </location>
</feature>
<dbReference type="InterPro" id="IPR000823">
    <property type="entry name" value="Peroxidase_pln"/>
</dbReference>
<proteinExistence type="inferred from homology"/>
<sequence length="256" mass="29530">EKFCTYENDFEIWRCTYLGVTHCVSILNHLYKPEGDKAQEMEPRFEAFLRLNCPKWSLISNLTFVLNDPTTFIFDNLYYMNAMGGRGVLRIDVEMHFATDHGHFFHAFSTAFVMLSTLGILTGNQGVNEKFCTYENDFEIWRCTYLGVTHCVSILNHLYKPEGDKAQEMEPRFEAFLRLNCPKWSLISNLTFVLNDPTTFIFDNLYYLNAMGGRGVLRIDVEMHFATDHGHFFHAFSTAFVMLSTLGILTGNQGVN</sequence>
<dbReference type="GO" id="GO:0020037">
    <property type="term" value="F:heme binding"/>
    <property type="evidence" value="ECO:0007669"/>
    <property type="project" value="InterPro"/>
</dbReference>
<feature type="disulfide bond" evidence="10">
    <location>
        <begin position="23"/>
        <end position="53"/>
    </location>
</feature>
<dbReference type="SUPFAM" id="SSF48113">
    <property type="entry name" value="Heme-dependent peroxidases"/>
    <property type="match status" value="2"/>
</dbReference>
<feature type="binding site" evidence="9">
    <location>
        <position position="75"/>
    </location>
    <ligand>
        <name>Ca(2+)</name>
        <dbReference type="ChEBI" id="CHEBI:29108"/>
        <label>2</label>
    </ligand>
</feature>
<dbReference type="GO" id="GO:0006979">
    <property type="term" value="P:response to oxidative stress"/>
    <property type="evidence" value="ECO:0007669"/>
    <property type="project" value="InterPro"/>
</dbReference>
<feature type="binding site" evidence="9">
    <location>
        <position position="70"/>
    </location>
    <ligand>
        <name>Ca(2+)</name>
        <dbReference type="ChEBI" id="CHEBI:29108"/>
        <label>2</label>
    </ligand>
</feature>
<dbReference type="Gene3D" id="1.10.420.10">
    <property type="entry name" value="Peroxidase, domain 2"/>
    <property type="match status" value="2"/>
</dbReference>
<comment type="cofactor">
    <cofactor evidence="2">
        <name>heme b</name>
        <dbReference type="ChEBI" id="CHEBI:60344"/>
    </cofactor>
</comment>
<keyword evidence="14" id="KW-1185">Reference proteome</keyword>
<dbReference type="EMBL" id="PKMF04000612">
    <property type="protein sequence ID" value="KAK7824136.1"/>
    <property type="molecule type" value="Genomic_DNA"/>
</dbReference>
<organism evidence="13 14">
    <name type="scientific">Quercus suber</name>
    <name type="common">Cork oak</name>
    <dbReference type="NCBI Taxonomy" id="58331"/>
    <lineage>
        <taxon>Eukaryota</taxon>
        <taxon>Viridiplantae</taxon>
        <taxon>Streptophyta</taxon>
        <taxon>Embryophyta</taxon>
        <taxon>Tracheophyta</taxon>
        <taxon>Spermatophyta</taxon>
        <taxon>Magnoliopsida</taxon>
        <taxon>eudicotyledons</taxon>
        <taxon>Gunneridae</taxon>
        <taxon>Pentapetalae</taxon>
        <taxon>rosids</taxon>
        <taxon>fabids</taxon>
        <taxon>Fagales</taxon>
        <taxon>Fagaceae</taxon>
        <taxon>Quercus</taxon>
    </lineage>
</organism>
<protein>
    <recommendedName>
        <fullName evidence="3">peroxidase</fullName>
        <ecNumber evidence="3">1.11.1.7</ecNumber>
    </recommendedName>
</protein>
<comment type="cofactor">
    <cofactor evidence="9">
        <name>Ca(2+)</name>
        <dbReference type="ChEBI" id="CHEBI:29108"/>
    </cofactor>
    <text evidence="9">Binds 2 calcium ions per subunit.</text>
</comment>
<gene>
    <name evidence="13" type="primary">PER29_3</name>
    <name evidence="13" type="ORF">CFP56_034705</name>
</gene>
<evidence type="ECO:0000259" key="12">
    <source>
        <dbReference type="PROSITE" id="PS50873"/>
    </source>
</evidence>
<feature type="non-terminal residue" evidence="13">
    <location>
        <position position="1"/>
    </location>
</feature>
<keyword evidence="6 9" id="KW-0479">Metal-binding</keyword>
<dbReference type="GO" id="GO:0046872">
    <property type="term" value="F:metal ion binding"/>
    <property type="evidence" value="ECO:0007669"/>
    <property type="project" value="UniProtKB-KW"/>
</dbReference>
<feature type="domain" description="Plant heme peroxidase family profile" evidence="12">
    <location>
        <begin position="146"/>
        <end position="256"/>
    </location>
</feature>
<evidence type="ECO:0000256" key="1">
    <source>
        <dbReference type="ARBA" id="ARBA00000189"/>
    </source>
</evidence>
<keyword evidence="7" id="KW-0560">Oxidoreductase</keyword>
<dbReference type="GO" id="GO:0140825">
    <property type="term" value="F:lactoperoxidase activity"/>
    <property type="evidence" value="ECO:0007669"/>
    <property type="project" value="UniProtKB-EC"/>
</dbReference>
<feature type="non-terminal residue" evidence="13">
    <location>
        <position position="256"/>
    </location>
</feature>
<dbReference type="InterPro" id="IPR010255">
    <property type="entry name" value="Haem_peroxidase_sf"/>
</dbReference>
<evidence type="ECO:0000256" key="3">
    <source>
        <dbReference type="ARBA" id="ARBA00012313"/>
    </source>
</evidence>
<dbReference type="AlphaFoldDB" id="A0AAW0JDK6"/>
<dbReference type="Proteomes" id="UP000237347">
    <property type="component" value="Unassembled WGS sequence"/>
</dbReference>
<evidence type="ECO:0000256" key="6">
    <source>
        <dbReference type="ARBA" id="ARBA00022723"/>
    </source>
</evidence>
<dbReference type="EC" id="1.11.1.7" evidence="3"/>
<evidence type="ECO:0000256" key="2">
    <source>
        <dbReference type="ARBA" id="ARBA00001970"/>
    </source>
</evidence>
<comment type="similarity">
    <text evidence="11">Belongs to the peroxidase family.</text>
</comment>
<keyword evidence="5" id="KW-0349">Heme</keyword>
<keyword evidence="8" id="KW-0408">Iron</keyword>
<evidence type="ECO:0000313" key="13">
    <source>
        <dbReference type="EMBL" id="KAK7824136.1"/>
    </source>
</evidence>
<accession>A0AAW0JDK6</accession>
<keyword evidence="9" id="KW-0106">Calcium</keyword>
<comment type="catalytic activity">
    <reaction evidence="1">
        <text>2 a phenolic donor + H2O2 = 2 a phenolic radical donor + 2 H2O</text>
        <dbReference type="Rhea" id="RHEA:56136"/>
        <dbReference type="ChEBI" id="CHEBI:15377"/>
        <dbReference type="ChEBI" id="CHEBI:16240"/>
        <dbReference type="ChEBI" id="CHEBI:139520"/>
        <dbReference type="ChEBI" id="CHEBI:139521"/>
        <dbReference type="EC" id="1.11.1.7"/>
    </reaction>
</comment>
<keyword evidence="10" id="KW-1015">Disulfide bond</keyword>
<dbReference type="PANTHER" id="PTHR31517:SF81">
    <property type="entry name" value="PEROXIDASE"/>
    <property type="match status" value="1"/>
</dbReference>